<keyword evidence="2" id="KW-0238">DNA-binding</keyword>
<dbReference type="InterPro" id="IPR011008">
    <property type="entry name" value="Dimeric_a/b-barrel"/>
</dbReference>
<dbReference type="InterPro" id="IPR036390">
    <property type="entry name" value="WH_DNA-bd_sf"/>
</dbReference>
<sequence>MAQTEYELDDVDRRIVTELSRDGRMSMRALAEATHISRAHAYVRVDRLLDEGVIEGFTARIAYEKAGVGASAYVALSIRQDSWRAVADDLSTFPFVEHVSLMGGDFDALVLVRAPDTSALRHLVLDKLQGLDGILSTRTWLIFDEAVGPGAQWTAQPRINQPKNGRTR</sequence>
<dbReference type="RefSeq" id="WP_269608389.1">
    <property type="nucleotide sequence ID" value="NZ_JAPWIJ010000016.1"/>
</dbReference>
<feature type="domain" description="HTH asnC-type" evidence="4">
    <location>
        <begin position="8"/>
        <end position="69"/>
    </location>
</feature>
<dbReference type="SMART" id="SM00344">
    <property type="entry name" value="HTH_ASNC"/>
    <property type="match status" value="1"/>
</dbReference>
<accession>A0ABT4MLR4</accession>
<evidence type="ECO:0000313" key="5">
    <source>
        <dbReference type="EMBL" id="MCZ4521940.1"/>
    </source>
</evidence>
<evidence type="ECO:0000256" key="1">
    <source>
        <dbReference type="ARBA" id="ARBA00023015"/>
    </source>
</evidence>
<dbReference type="InterPro" id="IPR019887">
    <property type="entry name" value="Tscrpt_reg_AsnC/Lrp_C"/>
</dbReference>
<keyword evidence="3" id="KW-0804">Transcription</keyword>
<gene>
    <name evidence="5" type="ORF">O4220_25755</name>
</gene>
<dbReference type="InterPro" id="IPR000485">
    <property type="entry name" value="AsnC-type_HTH_dom"/>
</dbReference>
<dbReference type="EMBL" id="JAPWIJ010000016">
    <property type="protein sequence ID" value="MCZ4521940.1"/>
    <property type="molecule type" value="Genomic_DNA"/>
</dbReference>
<comment type="caution">
    <text evidence="5">The sequence shown here is derived from an EMBL/GenBank/DDBJ whole genome shotgun (WGS) entry which is preliminary data.</text>
</comment>
<dbReference type="PRINTS" id="PR00033">
    <property type="entry name" value="HTHASNC"/>
</dbReference>
<dbReference type="PANTHER" id="PTHR30154:SF34">
    <property type="entry name" value="TRANSCRIPTIONAL REGULATOR AZLB"/>
    <property type="match status" value="1"/>
</dbReference>
<dbReference type="PROSITE" id="PS50956">
    <property type="entry name" value="HTH_ASNC_2"/>
    <property type="match status" value="1"/>
</dbReference>
<dbReference type="Gene3D" id="3.30.70.920">
    <property type="match status" value="1"/>
</dbReference>
<reference evidence="5" key="1">
    <citation type="submission" date="2022-12" db="EMBL/GenBank/DDBJ databases">
        <authorList>
            <person name="Krivoruchko A.V."/>
            <person name="Elkin A."/>
        </authorList>
    </citation>
    <scope>NUCLEOTIDE SEQUENCE</scope>
    <source>
        <strain evidence="5">IEGM 1391</strain>
    </source>
</reference>
<dbReference type="InterPro" id="IPR036388">
    <property type="entry name" value="WH-like_DNA-bd_sf"/>
</dbReference>
<proteinExistence type="predicted"/>
<evidence type="ECO:0000259" key="4">
    <source>
        <dbReference type="PROSITE" id="PS50956"/>
    </source>
</evidence>
<dbReference type="SUPFAM" id="SSF54909">
    <property type="entry name" value="Dimeric alpha+beta barrel"/>
    <property type="match status" value="1"/>
</dbReference>
<dbReference type="PANTHER" id="PTHR30154">
    <property type="entry name" value="LEUCINE-RESPONSIVE REGULATORY PROTEIN"/>
    <property type="match status" value="1"/>
</dbReference>
<keyword evidence="1" id="KW-0805">Transcription regulation</keyword>
<keyword evidence="6" id="KW-1185">Reference proteome</keyword>
<evidence type="ECO:0000256" key="3">
    <source>
        <dbReference type="ARBA" id="ARBA00023163"/>
    </source>
</evidence>
<organism evidence="5 6">
    <name type="scientific">Rhodococcus ruber</name>
    <dbReference type="NCBI Taxonomy" id="1830"/>
    <lineage>
        <taxon>Bacteria</taxon>
        <taxon>Bacillati</taxon>
        <taxon>Actinomycetota</taxon>
        <taxon>Actinomycetes</taxon>
        <taxon>Mycobacteriales</taxon>
        <taxon>Nocardiaceae</taxon>
        <taxon>Rhodococcus</taxon>
    </lineage>
</organism>
<dbReference type="InterPro" id="IPR019888">
    <property type="entry name" value="Tscrpt_reg_AsnC-like"/>
</dbReference>
<dbReference type="Pfam" id="PF01037">
    <property type="entry name" value="AsnC_trans_reg"/>
    <property type="match status" value="1"/>
</dbReference>
<dbReference type="Gene3D" id="1.10.10.10">
    <property type="entry name" value="Winged helix-like DNA-binding domain superfamily/Winged helix DNA-binding domain"/>
    <property type="match status" value="1"/>
</dbReference>
<dbReference type="Proteomes" id="UP001081071">
    <property type="component" value="Unassembled WGS sequence"/>
</dbReference>
<evidence type="ECO:0000256" key="2">
    <source>
        <dbReference type="ARBA" id="ARBA00023125"/>
    </source>
</evidence>
<dbReference type="SUPFAM" id="SSF46785">
    <property type="entry name" value="Winged helix' DNA-binding domain"/>
    <property type="match status" value="1"/>
</dbReference>
<evidence type="ECO:0000313" key="6">
    <source>
        <dbReference type="Proteomes" id="UP001081071"/>
    </source>
</evidence>
<name>A0ABT4MLR4_9NOCA</name>
<dbReference type="Pfam" id="PF13412">
    <property type="entry name" value="HTH_24"/>
    <property type="match status" value="1"/>
</dbReference>
<protein>
    <submittedName>
        <fullName evidence="5">Lrp/AsnC family transcriptional regulator</fullName>
    </submittedName>
</protein>